<keyword evidence="1" id="KW-0472">Membrane</keyword>
<proteinExistence type="predicted"/>
<name>A0AAX3IDG2_9PSED</name>
<organism evidence="2 3">
    <name type="scientific">Pseudomonas synxantha</name>
    <dbReference type="NCBI Taxonomy" id="47883"/>
    <lineage>
        <taxon>Bacteria</taxon>
        <taxon>Pseudomonadati</taxon>
        <taxon>Pseudomonadota</taxon>
        <taxon>Gammaproteobacteria</taxon>
        <taxon>Pseudomonadales</taxon>
        <taxon>Pseudomonadaceae</taxon>
        <taxon>Pseudomonas</taxon>
    </lineage>
</organism>
<evidence type="ECO:0000313" key="3">
    <source>
        <dbReference type="Proteomes" id="UP000306562"/>
    </source>
</evidence>
<dbReference type="Proteomes" id="UP000306562">
    <property type="component" value="Chromosome"/>
</dbReference>
<gene>
    <name evidence="2" type="ORF">NCTC10696_05149</name>
</gene>
<evidence type="ECO:0000256" key="1">
    <source>
        <dbReference type="SAM" id="Phobius"/>
    </source>
</evidence>
<reference evidence="2 3" key="1">
    <citation type="submission" date="2019-05" db="EMBL/GenBank/DDBJ databases">
        <authorList>
            <consortium name="Pathogen Informatics"/>
        </authorList>
    </citation>
    <scope>NUCLEOTIDE SEQUENCE [LARGE SCALE GENOMIC DNA]</scope>
    <source>
        <strain evidence="2 3">NCTC10696</strain>
    </source>
</reference>
<sequence length="179" mass="21018">MIITHLKNYFRLIRLGKKLRSKESYKILITYRNSVEDNIRDVLKEIERTQPHKLRKALFKSVKARAEEYTPLAMNLARLNASKLEIDNAILDYKYLYFMNPVKQRALIYNYDLLDLLKLQITFVLLTILLSIASVNHFDKIIAGIIASVVFIYTLQMKSNRTICEIKNAIIDTNKQHKK</sequence>
<feature type="transmembrane region" description="Helical" evidence="1">
    <location>
        <begin position="113"/>
        <end position="135"/>
    </location>
</feature>
<feature type="transmembrane region" description="Helical" evidence="1">
    <location>
        <begin position="141"/>
        <end position="157"/>
    </location>
</feature>
<protein>
    <submittedName>
        <fullName evidence="2">Uncharacterized protein</fullName>
    </submittedName>
</protein>
<keyword evidence="1" id="KW-0812">Transmembrane</keyword>
<dbReference type="AlphaFoldDB" id="A0AAX3IDG2"/>
<keyword evidence="1" id="KW-1133">Transmembrane helix</keyword>
<accession>A0AAX3IDG2</accession>
<evidence type="ECO:0000313" key="2">
    <source>
        <dbReference type="EMBL" id="VTR04712.1"/>
    </source>
</evidence>
<dbReference type="EMBL" id="LR590482">
    <property type="protein sequence ID" value="VTR04712.1"/>
    <property type="molecule type" value="Genomic_DNA"/>
</dbReference>